<evidence type="ECO:0000313" key="2">
    <source>
        <dbReference type="EMBL" id="EDW30221.1"/>
    </source>
</evidence>
<proteinExistence type="predicted"/>
<dbReference type="AlphaFoldDB" id="B4H1P4"/>
<dbReference type="EMBL" id="CH479202">
    <property type="protein sequence ID" value="EDW30221.1"/>
    <property type="molecule type" value="Genomic_DNA"/>
</dbReference>
<keyword evidence="3" id="KW-1185">Reference proteome</keyword>
<feature type="chain" id="PRO_5002804635" evidence="1">
    <location>
        <begin position="32"/>
        <end position="107"/>
    </location>
</feature>
<dbReference type="HOGENOM" id="CLU_2212655_0_0_1"/>
<organism evidence="3">
    <name type="scientific">Drosophila persimilis</name>
    <name type="common">Fruit fly</name>
    <dbReference type="NCBI Taxonomy" id="7234"/>
    <lineage>
        <taxon>Eukaryota</taxon>
        <taxon>Metazoa</taxon>
        <taxon>Ecdysozoa</taxon>
        <taxon>Arthropoda</taxon>
        <taxon>Hexapoda</taxon>
        <taxon>Insecta</taxon>
        <taxon>Pterygota</taxon>
        <taxon>Neoptera</taxon>
        <taxon>Endopterygota</taxon>
        <taxon>Diptera</taxon>
        <taxon>Brachycera</taxon>
        <taxon>Muscomorpha</taxon>
        <taxon>Ephydroidea</taxon>
        <taxon>Drosophilidae</taxon>
        <taxon>Drosophila</taxon>
        <taxon>Sophophora</taxon>
    </lineage>
</organism>
<feature type="signal peptide" evidence="1">
    <location>
        <begin position="1"/>
        <end position="31"/>
    </location>
</feature>
<evidence type="ECO:0000313" key="3">
    <source>
        <dbReference type="Proteomes" id="UP000008744"/>
    </source>
</evidence>
<keyword evidence="1" id="KW-0732">Signal</keyword>
<reference evidence="2 3" key="1">
    <citation type="journal article" date="2007" name="Nature">
        <title>Evolution of genes and genomes on the Drosophila phylogeny.</title>
        <authorList>
            <consortium name="Drosophila 12 Genomes Consortium"/>
            <person name="Clark A.G."/>
            <person name="Eisen M.B."/>
            <person name="Smith D.R."/>
            <person name="Bergman C.M."/>
            <person name="Oliver B."/>
            <person name="Markow T.A."/>
            <person name="Kaufman T.C."/>
            <person name="Kellis M."/>
            <person name="Gelbart W."/>
            <person name="Iyer V.N."/>
            <person name="Pollard D.A."/>
            <person name="Sackton T.B."/>
            <person name="Larracuente A.M."/>
            <person name="Singh N.D."/>
            <person name="Abad J.P."/>
            <person name="Abt D.N."/>
            <person name="Adryan B."/>
            <person name="Aguade M."/>
            <person name="Akashi H."/>
            <person name="Anderson W.W."/>
            <person name="Aquadro C.F."/>
            <person name="Ardell D.H."/>
            <person name="Arguello R."/>
            <person name="Artieri C.G."/>
            <person name="Barbash D.A."/>
            <person name="Barker D."/>
            <person name="Barsanti P."/>
            <person name="Batterham P."/>
            <person name="Batzoglou S."/>
            <person name="Begun D."/>
            <person name="Bhutkar A."/>
            <person name="Blanco E."/>
            <person name="Bosak S.A."/>
            <person name="Bradley R.K."/>
            <person name="Brand A.D."/>
            <person name="Brent M.R."/>
            <person name="Brooks A.N."/>
            <person name="Brown R.H."/>
            <person name="Butlin R.K."/>
            <person name="Caggese C."/>
            <person name="Calvi B.R."/>
            <person name="Bernardo de Carvalho A."/>
            <person name="Caspi A."/>
            <person name="Castrezana S."/>
            <person name="Celniker S.E."/>
            <person name="Chang J.L."/>
            <person name="Chapple C."/>
            <person name="Chatterji S."/>
            <person name="Chinwalla A."/>
            <person name="Civetta A."/>
            <person name="Clifton S.W."/>
            <person name="Comeron J.M."/>
            <person name="Costello J.C."/>
            <person name="Coyne J.A."/>
            <person name="Daub J."/>
            <person name="David R.G."/>
            <person name="Delcher A.L."/>
            <person name="Delehaunty K."/>
            <person name="Do C.B."/>
            <person name="Ebling H."/>
            <person name="Edwards K."/>
            <person name="Eickbush T."/>
            <person name="Evans J.D."/>
            <person name="Filipski A."/>
            <person name="Findeiss S."/>
            <person name="Freyhult E."/>
            <person name="Fulton L."/>
            <person name="Fulton R."/>
            <person name="Garcia A.C."/>
            <person name="Gardiner A."/>
            <person name="Garfield D.A."/>
            <person name="Garvin B.E."/>
            <person name="Gibson G."/>
            <person name="Gilbert D."/>
            <person name="Gnerre S."/>
            <person name="Godfrey J."/>
            <person name="Good R."/>
            <person name="Gotea V."/>
            <person name="Gravely B."/>
            <person name="Greenberg A.J."/>
            <person name="Griffiths-Jones S."/>
            <person name="Gross S."/>
            <person name="Guigo R."/>
            <person name="Gustafson E.A."/>
            <person name="Haerty W."/>
            <person name="Hahn M.W."/>
            <person name="Halligan D.L."/>
            <person name="Halpern A.L."/>
            <person name="Halter G.M."/>
            <person name="Han M.V."/>
            <person name="Heger A."/>
            <person name="Hillier L."/>
            <person name="Hinrichs A.S."/>
            <person name="Holmes I."/>
            <person name="Hoskins R.A."/>
            <person name="Hubisz M.J."/>
            <person name="Hultmark D."/>
            <person name="Huntley M.A."/>
            <person name="Jaffe D.B."/>
            <person name="Jagadeeshan S."/>
            <person name="Jeck W.R."/>
            <person name="Johnson J."/>
            <person name="Jones C.D."/>
            <person name="Jordan W.C."/>
            <person name="Karpen G.H."/>
            <person name="Kataoka E."/>
            <person name="Keightley P.D."/>
            <person name="Kheradpour P."/>
            <person name="Kirkness E.F."/>
            <person name="Koerich L.B."/>
            <person name="Kristiansen K."/>
            <person name="Kudrna D."/>
            <person name="Kulathinal R.J."/>
            <person name="Kumar S."/>
            <person name="Kwok R."/>
            <person name="Lander E."/>
            <person name="Langley C.H."/>
            <person name="Lapoint R."/>
            <person name="Lazzaro B.P."/>
            <person name="Lee S.J."/>
            <person name="Levesque L."/>
            <person name="Li R."/>
            <person name="Lin C.F."/>
            <person name="Lin M.F."/>
            <person name="Lindblad-Toh K."/>
            <person name="Llopart A."/>
            <person name="Long M."/>
            <person name="Low L."/>
            <person name="Lozovsky E."/>
            <person name="Lu J."/>
            <person name="Luo M."/>
            <person name="Machado C.A."/>
            <person name="Makalowski W."/>
            <person name="Marzo M."/>
            <person name="Matsuda M."/>
            <person name="Matzkin L."/>
            <person name="McAllister B."/>
            <person name="McBride C.S."/>
            <person name="McKernan B."/>
            <person name="McKernan K."/>
            <person name="Mendez-Lago M."/>
            <person name="Minx P."/>
            <person name="Mollenhauer M.U."/>
            <person name="Montooth K."/>
            <person name="Mount S.M."/>
            <person name="Mu X."/>
            <person name="Myers E."/>
            <person name="Negre B."/>
            <person name="Newfeld S."/>
            <person name="Nielsen R."/>
            <person name="Noor M.A."/>
            <person name="O'Grady P."/>
            <person name="Pachter L."/>
            <person name="Papaceit M."/>
            <person name="Parisi M.J."/>
            <person name="Parisi M."/>
            <person name="Parts L."/>
            <person name="Pedersen J.S."/>
            <person name="Pesole G."/>
            <person name="Phillippy A.M."/>
            <person name="Ponting C.P."/>
            <person name="Pop M."/>
            <person name="Porcelli D."/>
            <person name="Powell J.R."/>
            <person name="Prohaska S."/>
            <person name="Pruitt K."/>
            <person name="Puig M."/>
            <person name="Quesneville H."/>
            <person name="Ram K.R."/>
            <person name="Rand D."/>
            <person name="Rasmussen M.D."/>
            <person name="Reed L.K."/>
            <person name="Reenan R."/>
            <person name="Reily A."/>
            <person name="Remington K.A."/>
            <person name="Rieger T.T."/>
            <person name="Ritchie M.G."/>
            <person name="Robin C."/>
            <person name="Rogers Y.H."/>
            <person name="Rohde C."/>
            <person name="Rozas J."/>
            <person name="Rubenfield M.J."/>
            <person name="Ruiz A."/>
            <person name="Russo S."/>
            <person name="Salzberg S.L."/>
            <person name="Sanchez-Gracia A."/>
            <person name="Saranga D.J."/>
            <person name="Sato H."/>
            <person name="Schaeffer S.W."/>
            <person name="Schatz M.C."/>
            <person name="Schlenke T."/>
            <person name="Schwartz R."/>
            <person name="Segarra C."/>
            <person name="Singh R.S."/>
            <person name="Sirot L."/>
            <person name="Sirota M."/>
            <person name="Sisneros N.B."/>
            <person name="Smith C.D."/>
            <person name="Smith T.F."/>
            <person name="Spieth J."/>
            <person name="Stage D.E."/>
            <person name="Stark A."/>
            <person name="Stephan W."/>
            <person name="Strausberg R.L."/>
            <person name="Strempel S."/>
            <person name="Sturgill D."/>
            <person name="Sutton G."/>
            <person name="Sutton G.G."/>
            <person name="Tao W."/>
            <person name="Teichmann S."/>
            <person name="Tobari Y.N."/>
            <person name="Tomimura Y."/>
            <person name="Tsolas J.M."/>
            <person name="Valente V.L."/>
            <person name="Venter E."/>
            <person name="Venter J.C."/>
            <person name="Vicario S."/>
            <person name="Vieira F.G."/>
            <person name="Vilella A.J."/>
            <person name="Villasante A."/>
            <person name="Walenz B."/>
            <person name="Wang J."/>
            <person name="Wasserman M."/>
            <person name="Watts T."/>
            <person name="Wilson D."/>
            <person name="Wilson R.K."/>
            <person name="Wing R.A."/>
            <person name="Wolfner M.F."/>
            <person name="Wong A."/>
            <person name="Wong G.K."/>
            <person name="Wu C.I."/>
            <person name="Wu G."/>
            <person name="Yamamoto D."/>
            <person name="Yang H.P."/>
            <person name="Yang S.P."/>
            <person name="Yorke J.A."/>
            <person name="Yoshida K."/>
            <person name="Zdobnov E."/>
            <person name="Zhang P."/>
            <person name="Zhang Y."/>
            <person name="Zimin A.V."/>
            <person name="Baldwin J."/>
            <person name="Abdouelleil A."/>
            <person name="Abdulkadir J."/>
            <person name="Abebe A."/>
            <person name="Abera B."/>
            <person name="Abreu J."/>
            <person name="Acer S.C."/>
            <person name="Aftuck L."/>
            <person name="Alexander A."/>
            <person name="An P."/>
            <person name="Anderson E."/>
            <person name="Anderson S."/>
            <person name="Arachi H."/>
            <person name="Azer M."/>
            <person name="Bachantsang P."/>
            <person name="Barry A."/>
            <person name="Bayul T."/>
            <person name="Berlin A."/>
            <person name="Bessette D."/>
            <person name="Bloom T."/>
            <person name="Blye J."/>
            <person name="Boguslavskiy L."/>
            <person name="Bonnet C."/>
            <person name="Boukhgalter B."/>
            <person name="Bourzgui I."/>
            <person name="Brown A."/>
            <person name="Cahill P."/>
            <person name="Channer S."/>
            <person name="Cheshatsang Y."/>
            <person name="Chuda L."/>
            <person name="Citroen M."/>
            <person name="Collymore A."/>
            <person name="Cooke P."/>
            <person name="Costello M."/>
            <person name="D'Aco K."/>
            <person name="Daza R."/>
            <person name="De Haan G."/>
            <person name="DeGray S."/>
            <person name="DeMaso C."/>
            <person name="Dhargay N."/>
            <person name="Dooley K."/>
            <person name="Dooley E."/>
            <person name="Doricent M."/>
            <person name="Dorje P."/>
            <person name="Dorjee K."/>
            <person name="Dupes A."/>
            <person name="Elong R."/>
            <person name="Falk J."/>
            <person name="Farina A."/>
            <person name="Faro S."/>
            <person name="Ferguson D."/>
            <person name="Fisher S."/>
            <person name="Foley C.D."/>
            <person name="Franke A."/>
            <person name="Friedrich D."/>
            <person name="Gadbois L."/>
            <person name="Gearin G."/>
            <person name="Gearin C.R."/>
            <person name="Giannoukos G."/>
            <person name="Goode T."/>
            <person name="Graham J."/>
            <person name="Grandbois E."/>
            <person name="Grewal S."/>
            <person name="Gyaltsen K."/>
            <person name="Hafez N."/>
            <person name="Hagos B."/>
            <person name="Hall J."/>
            <person name="Henson C."/>
            <person name="Hollinger A."/>
            <person name="Honan T."/>
            <person name="Huard M.D."/>
            <person name="Hughes L."/>
            <person name="Hurhula B."/>
            <person name="Husby M.E."/>
            <person name="Kamat A."/>
            <person name="Kanga B."/>
            <person name="Kashin S."/>
            <person name="Khazanovich D."/>
            <person name="Kisner P."/>
            <person name="Lance K."/>
            <person name="Lara M."/>
            <person name="Lee W."/>
            <person name="Lennon N."/>
            <person name="Letendre F."/>
            <person name="LeVine R."/>
            <person name="Lipovsky A."/>
            <person name="Liu X."/>
            <person name="Liu J."/>
            <person name="Liu S."/>
            <person name="Lokyitsang T."/>
            <person name="Lokyitsang Y."/>
            <person name="Lubonja R."/>
            <person name="Lui A."/>
            <person name="MacDonald P."/>
            <person name="Magnisalis V."/>
            <person name="Maru K."/>
            <person name="Matthews C."/>
            <person name="McCusker W."/>
            <person name="McDonough S."/>
            <person name="Mehta T."/>
            <person name="Meldrim J."/>
            <person name="Meneus L."/>
            <person name="Mihai O."/>
            <person name="Mihalev A."/>
            <person name="Mihova T."/>
            <person name="Mittelman R."/>
            <person name="Mlenga V."/>
            <person name="Montmayeur A."/>
            <person name="Mulrain L."/>
            <person name="Navidi A."/>
            <person name="Naylor J."/>
            <person name="Negash T."/>
            <person name="Nguyen T."/>
            <person name="Nguyen N."/>
            <person name="Nicol R."/>
            <person name="Norbu C."/>
            <person name="Norbu N."/>
            <person name="Novod N."/>
            <person name="O'Neill B."/>
            <person name="Osman S."/>
            <person name="Markiewicz E."/>
            <person name="Oyono O.L."/>
            <person name="Patti C."/>
            <person name="Phunkhang P."/>
            <person name="Pierre F."/>
            <person name="Priest M."/>
            <person name="Raghuraman S."/>
            <person name="Rege F."/>
            <person name="Reyes R."/>
            <person name="Rise C."/>
            <person name="Rogov P."/>
            <person name="Ross K."/>
            <person name="Ryan E."/>
            <person name="Settipalli S."/>
            <person name="Shea T."/>
            <person name="Sherpa N."/>
            <person name="Shi L."/>
            <person name="Shih D."/>
            <person name="Sparrow T."/>
            <person name="Spaulding J."/>
            <person name="Stalker J."/>
            <person name="Stange-Thomann N."/>
            <person name="Stavropoulos S."/>
            <person name="Stone C."/>
            <person name="Strader C."/>
            <person name="Tesfaye S."/>
            <person name="Thomson T."/>
            <person name="Thoulutsang Y."/>
            <person name="Thoulutsang D."/>
            <person name="Topham K."/>
            <person name="Topping I."/>
            <person name="Tsamla T."/>
            <person name="Vassiliev H."/>
            <person name="Vo A."/>
            <person name="Wangchuk T."/>
            <person name="Wangdi T."/>
            <person name="Weiand M."/>
            <person name="Wilkinson J."/>
            <person name="Wilson A."/>
            <person name="Yadav S."/>
            <person name="Young G."/>
            <person name="Yu Q."/>
            <person name="Zembek L."/>
            <person name="Zhong D."/>
            <person name="Zimmer A."/>
            <person name="Zwirko Z."/>
            <person name="Jaffe D.B."/>
            <person name="Alvarez P."/>
            <person name="Brockman W."/>
            <person name="Butler J."/>
            <person name="Chin C."/>
            <person name="Gnerre S."/>
            <person name="Grabherr M."/>
            <person name="Kleber M."/>
            <person name="Mauceli E."/>
            <person name="MacCallum I."/>
        </authorList>
    </citation>
    <scope>NUCLEOTIDE SEQUENCE [LARGE SCALE GENOMIC DNA]</scope>
    <source>
        <strain evidence="3">MSH-3 / Tucson 14011-0111.49</strain>
    </source>
</reference>
<dbReference type="Proteomes" id="UP000008744">
    <property type="component" value="Unassembled WGS sequence"/>
</dbReference>
<name>B4H1P4_DROPE</name>
<accession>B4H1P4</accession>
<sequence>MTKSIKCLRTSSCNRILLAYVILACTAAAHSSPPPCGFVWERRLANFLPAPARTDARPVPGPGKTVLRAMQIIIPRKCQRTIECSNLEKSLGELCRVLSPSVISRSP</sequence>
<gene>
    <name evidence="2" type="primary">Dper\GL22426</name>
    <name evidence="2" type="ORF">Dper_GL22426</name>
</gene>
<protein>
    <submittedName>
        <fullName evidence="2">GL22426</fullName>
    </submittedName>
</protein>
<evidence type="ECO:0000256" key="1">
    <source>
        <dbReference type="SAM" id="SignalP"/>
    </source>
</evidence>